<comment type="caution">
    <text evidence="1">The sequence shown here is derived from an EMBL/GenBank/DDBJ whole genome shotgun (WGS) entry which is preliminary data.</text>
</comment>
<evidence type="ECO:0000313" key="2">
    <source>
        <dbReference type="Proteomes" id="UP000726777"/>
    </source>
</evidence>
<dbReference type="Proteomes" id="UP000726777">
    <property type="component" value="Unassembled WGS sequence"/>
</dbReference>
<organism evidence="1 2">
    <name type="scientific">Vibrio parahaemolyticus</name>
    <dbReference type="NCBI Taxonomy" id="670"/>
    <lineage>
        <taxon>Bacteria</taxon>
        <taxon>Pseudomonadati</taxon>
        <taxon>Pseudomonadota</taxon>
        <taxon>Gammaproteobacteria</taxon>
        <taxon>Vibrionales</taxon>
        <taxon>Vibrionaceae</taxon>
        <taxon>Vibrio</taxon>
    </lineage>
</organism>
<name>A0A9Q3UGJ3_VIBPH</name>
<evidence type="ECO:0000313" key="1">
    <source>
        <dbReference type="EMBL" id="MCC3808473.1"/>
    </source>
</evidence>
<protein>
    <submittedName>
        <fullName evidence="1">Uncharacterized protein</fullName>
    </submittedName>
</protein>
<accession>A0A9Q3UGJ3</accession>
<gene>
    <name evidence="1" type="ORF">IB292_26145</name>
</gene>
<dbReference type="RefSeq" id="WP_228086014.1">
    <property type="nucleotide sequence ID" value="NZ_JACVHL010000057.1"/>
</dbReference>
<dbReference type="EMBL" id="JACVHL010000057">
    <property type="protein sequence ID" value="MCC3808473.1"/>
    <property type="molecule type" value="Genomic_DNA"/>
</dbReference>
<proteinExistence type="predicted"/>
<sequence>MLQSHVCSNIEPDSFKSGEHIGKSIKSKLTKTSIIFIYISEIHEHSQLVKGVKSVLGEVNIIGNTSSCGVITPSGYLFNREGFA</sequence>
<feature type="non-terminal residue" evidence="1">
    <location>
        <position position="84"/>
    </location>
</feature>
<dbReference type="AlphaFoldDB" id="A0A9Q3UGJ3"/>
<reference evidence="1" key="1">
    <citation type="submission" date="2020-09" db="EMBL/GenBank/DDBJ databases">
        <title>Genome sequence of Vibrio parahaemolyticus isolates.</title>
        <authorList>
            <person name="Hammerl J.A."/>
            <person name="Strauch E."/>
        </authorList>
    </citation>
    <scope>NUCLEOTIDE SEQUENCE</scope>
    <source>
        <strain evidence="1">17-VB00146</strain>
    </source>
</reference>